<comment type="subcellular location">
    <subcellularLocation>
        <location evidence="6">Cell membrane</location>
        <topology evidence="6">Multi-pass membrane protein</topology>
    </subcellularLocation>
    <subcellularLocation>
        <location evidence="1">Membrane</location>
        <topology evidence="1">Multi-pass membrane protein</topology>
    </subcellularLocation>
</comment>
<reference evidence="9 10" key="1">
    <citation type="submission" date="2018-05" db="EMBL/GenBank/DDBJ databases">
        <title>Zavarzinia sp. HR-AS.</title>
        <authorList>
            <person name="Lee Y."/>
            <person name="Jeon C.O."/>
        </authorList>
    </citation>
    <scope>NUCLEOTIDE SEQUENCE [LARGE SCALE GENOMIC DNA]</scope>
    <source>
        <strain evidence="9 10">HR-AS</strain>
    </source>
</reference>
<dbReference type="InterPro" id="IPR035973">
    <property type="entry name" value="Cyt_c_oxidase_su3-like_sf"/>
</dbReference>
<name>A0A317EIK0_9PROT</name>
<dbReference type="GO" id="GO:0004129">
    <property type="term" value="F:cytochrome-c oxidase activity"/>
    <property type="evidence" value="ECO:0007669"/>
    <property type="project" value="InterPro"/>
</dbReference>
<evidence type="ECO:0000313" key="10">
    <source>
        <dbReference type="Proteomes" id="UP000245461"/>
    </source>
</evidence>
<evidence type="ECO:0000256" key="4">
    <source>
        <dbReference type="ARBA" id="ARBA00022989"/>
    </source>
</evidence>
<evidence type="ECO:0000256" key="7">
    <source>
        <dbReference type="SAM" id="Phobius"/>
    </source>
</evidence>
<sequence length="193" mass="21762">MSGRATVAAPRVPPPGDAGLWTFLAADIFMFGLFFLIFVWERAQAVTAFDEARRLLDPTIGMVNTLFLLTASWFMVGAAHAVRHRQRRAARRHIVLAFLAGAGFGVLKLSEYAGKIAAGITMLTSDFFTYYFVFTGVHFLHFIGGMVMLVVLFLRLGTAREGEVIWTESIASYWHMVDLLWLMLFPMLYLMRV</sequence>
<feature type="domain" description="Heme-copper oxidase subunit III family profile" evidence="8">
    <location>
        <begin position="19"/>
        <end position="193"/>
    </location>
</feature>
<comment type="similarity">
    <text evidence="2 6">Belongs to the cytochrome c oxidase subunit 3 family.</text>
</comment>
<evidence type="ECO:0000313" key="9">
    <source>
        <dbReference type="EMBL" id="PWR25263.1"/>
    </source>
</evidence>
<feature type="transmembrane region" description="Helical" evidence="7">
    <location>
        <begin position="60"/>
        <end position="82"/>
    </location>
</feature>
<evidence type="ECO:0000256" key="6">
    <source>
        <dbReference type="RuleBase" id="RU003376"/>
    </source>
</evidence>
<dbReference type="EMBL" id="QGLE01000002">
    <property type="protein sequence ID" value="PWR25263.1"/>
    <property type="molecule type" value="Genomic_DNA"/>
</dbReference>
<dbReference type="RefSeq" id="WP_109903543.1">
    <property type="nucleotide sequence ID" value="NZ_QGLE01000002.1"/>
</dbReference>
<dbReference type="Proteomes" id="UP000245461">
    <property type="component" value="Unassembled WGS sequence"/>
</dbReference>
<keyword evidence="5 7" id="KW-0472">Membrane</keyword>
<organism evidence="9 10">
    <name type="scientific">Zavarzinia aquatilis</name>
    <dbReference type="NCBI Taxonomy" id="2211142"/>
    <lineage>
        <taxon>Bacteria</taxon>
        <taxon>Pseudomonadati</taxon>
        <taxon>Pseudomonadota</taxon>
        <taxon>Alphaproteobacteria</taxon>
        <taxon>Rhodospirillales</taxon>
        <taxon>Zavarziniaceae</taxon>
        <taxon>Zavarzinia</taxon>
    </lineage>
</organism>
<gene>
    <name evidence="9" type="ORF">DKG74_05745</name>
</gene>
<dbReference type="SUPFAM" id="SSF81452">
    <property type="entry name" value="Cytochrome c oxidase subunit III-like"/>
    <property type="match status" value="1"/>
</dbReference>
<keyword evidence="3 6" id="KW-0812">Transmembrane</keyword>
<feature type="transmembrane region" description="Helical" evidence="7">
    <location>
        <begin position="173"/>
        <end position="191"/>
    </location>
</feature>
<proteinExistence type="inferred from homology"/>
<evidence type="ECO:0000256" key="1">
    <source>
        <dbReference type="ARBA" id="ARBA00004141"/>
    </source>
</evidence>
<protein>
    <submittedName>
        <fullName evidence="9">Cytochrome-c oxidase</fullName>
    </submittedName>
</protein>
<accession>A0A317EIK0</accession>
<keyword evidence="10" id="KW-1185">Reference proteome</keyword>
<dbReference type="InterPro" id="IPR000298">
    <property type="entry name" value="Cyt_c_oxidase-like_su3"/>
</dbReference>
<evidence type="ECO:0000256" key="3">
    <source>
        <dbReference type="ARBA" id="ARBA00022692"/>
    </source>
</evidence>
<evidence type="ECO:0000259" key="8">
    <source>
        <dbReference type="PROSITE" id="PS50253"/>
    </source>
</evidence>
<comment type="caution">
    <text evidence="9">The sequence shown here is derived from an EMBL/GenBank/DDBJ whole genome shotgun (WGS) entry which is preliminary data.</text>
</comment>
<feature type="transmembrane region" description="Helical" evidence="7">
    <location>
        <begin position="94"/>
        <end position="110"/>
    </location>
</feature>
<dbReference type="GO" id="GO:0005886">
    <property type="term" value="C:plasma membrane"/>
    <property type="evidence" value="ECO:0007669"/>
    <property type="project" value="UniProtKB-SubCell"/>
</dbReference>
<dbReference type="AlphaFoldDB" id="A0A317EIK0"/>
<dbReference type="PANTHER" id="PTHR11403:SF6">
    <property type="entry name" value="NITRIC OXIDE REDUCTASE SUBUNIT E"/>
    <property type="match status" value="1"/>
</dbReference>
<evidence type="ECO:0000256" key="2">
    <source>
        <dbReference type="ARBA" id="ARBA00010581"/>
    </source>
</evidence>
<feature type="transmembrane region" description="Helical" evidence="7">
    <location>
        <begin position="20"/>
        <end position="40"/>
    </location>
</feature>
<evidence type="ECO:0000256" key="5">
    <source>
        <dbReference type="ARBA" id="ARBA00023136"/>
    </source>
</evidence>
<dbReference type="Pfam" id="PF00510">
    <property type="entry name" value="COX3"/>
    <property type="match status" value="1"/>
</dbReference>
<dbReference type="GO" id="GO:0019646">
    <property type="term" value="P:aerobic electron transport chain"/>
    <property type="evidence" value="ECO:0007669"/>
    <property type="project" value="InterPro"/>
</dbReference>
<dbReference type="PROSITE" id="PS50253">
    <property type="entry name" value="COX3"/>
    <property type="match status" value="1"/>
</dbReference>
<dbReference type="PANTHER" id="PTHR11403">
    <property type="entry name" value="CYTOCHROME C OXIDASE SUBUNIT III"/>
    <property type="match status" value="1"/>
</dbReference>
<feature type="transmembrane region" description="Helical" evidence="7">
    <location>
        <begin position="130"/>
        <end position="153"/>
    </location>
</feature>
<dbReference type="OrthoDB" id="9810850at2"/>
<keyword evidence="4 7" id="KW-1133">Transmembrane helix</keyword>
<dbReference type="Gene3D" id="1.20.120.80">
    <property type="entry name" value="Cytochrome c oxidase, subunit III, four-helix bundle"/>
    <property type="match status" value="1"/>
</dbReference>
<dbReference type="InterPro" id="IPR013833">
    <property type="entry name" value="Cyt_c_oxidase_su3_a-hlx"/>
</dbReference>
<dbReference type="InterPro" id="IPR024791">
    <property type="entry name" value="Cyt_c/ubiquinol_Oxase_su3"/>
</dbReference>